<organism evidence="2 3">
    <name type="scientific">Mycolicibacterium brisbanense</name>
    <dbReference type="NCBI Taxonomy" id="146020"/>
    <lineage>
        <taxon>Bacteria</taxon>
        <taxon>Bacillati</taxon>
        <taxon>Actinomycetota</taxon>
        <taxon>Actinomycetes</taxon>
        <taxon>Mycobacteriales</taxon>
        <taxon>Mycobacteriaceae</taxon>
        <taxon>Mycolicibacterium</taxon>
    </lineage>
</organism>
<dbReference type="EMBL" id="BCSX01000046">
    <property type="protein sequence ID" value="GAS91281.1"/>
    <property type="molecule type" value="Genomic_DNA"/>
</dbReference>
<evidence type="ECO:0000256" key="1">
    <source>
        <dbReference type="SAM" id="MobiDB-lite"/>
    </source>
</evidence>
<reference evidence="3" key="2">
    <citation type="submission" date="2016-02" db="EMBL/GenBank/DDBJ databases">
        <title>Draft genome sequence of five rapidly growing Mycobacterium species.</title>
        <authorList>
            <person name="Katahira K."/>
            <person name="Gotou Y."/>
            <person name="Iida K."/>
            <person name="Ogura Y."/>
            <person name="Hayashi T."/>
        </authorList>
    </citation>
    <scope>NUCLEOTIDE SEQUENCE [LARGE SCALE GENOMIC DNA]</scope>
    <source>
        <strain evidence="3">JCM15654</strain>
    </source>
</reference>
<dbReference type="RefSeq" id="WP_062831208.1">
    <property type="nucleotide sequence ID" value="NZ_BCSX01000046.1"/>
</dbReference>
<keyword evidence="3" id="KW-1185">Reference proteome</keyword>
<accession>A0A100W482</accession>
<reference evidence="3" key="1">
    <citation type="journal article" date="2016" name="Genome Announc.">
        <title>Draft Genome Sequences of Five Rapidly Growing Mycobacterium Species, M. thermoresistibile, M. fortuitum subsp. acetamidolyticum, M. canariasense, M. brisbanense, and M. novocastrense.</title>
        <authorList>
            <person name="Katahira K."/>
            <person name="Ogura Y."/>
            <person name="Gotoh Y."/>
            <person name="Hayashi T."/>
        </authorList>
    </citation>
    <scope>NUCLEOTIDE SEQUENCE [LARGE SCALE GENOMIC DNA]</scope>
    <source>
        <strain evidence="3">JCM15654</strain>
    </source>
</reference>
<comment type="caution">
    <text evidence="2">The sequence shown here is derived from an EMBL/GenBank/DDBJ whole genome shotgun (WGS) entry which is preliminary data.</text>
</comment>
<feature type="region of interest" description="Disordered" evidence="1">
    <location>
        <begin position="29"/>
        <end position="59"/>
    </location>
</feature>
<dbReference type="AlphaFoldDB" id="A0A100W482"/>
<proteinExistence type="predicted"/>
<evidence type="ECO:0000313" key="3">
    <source>
        <dbReference type="Proteomes" id="UP000069620"/>
    </source>
</evidence>
<dbReference type="Proteomes" id="UP000069620">
    <property type="component" value="Unassembled WGS sequence"/>
</dbReference>
<evidence type="ECO:0000313" key="2">
    <source>
        <dbReference type="EMBL" id="GAS91281.1"/>
    </source>
</evidence>
<protein>
    <submittedName>
        <fullName evidence="2">Zinc knuckle containing protein-like</fullName>
    </submittedName>
</protein>
<sequence length="59" mass="6187">MPHHGVDDAARRARIRGAQQARAHLRLVAGGADGSPDDADTQPPNDGDDAPAGFTLLTW</sequence>
<gene>
    <name evidence="2" type="ORF">RMCB_5377</name>
</gene>
<name>A0A100W482_9MYCO</name>